<dbReference type="PANTHER" id="PTHR13847:SF287">
    <property type="entry name" value="FAD-DEPENDENT OXIDOREDUCTASE DOMAIN-CONTAINING PROTEIN 1"/>
    <property type="match status" value="1"/>
</dbReference>
<organism evidence="3 4">
    <name type="scientific">Qipengyuania flava</name>
    <dbReference type="NCBI Taxonomy" id="192812"/>
    <lineage>
        <taxon>Bacteria</taxon>
        <taxon>Pseudomonadati</taxon>
        <taxon>Pseudomonadota</taxon>
        <taxon>Alphaproteobacteria</taxon>
        <taxon>Sphingomonadales</taxon>
        <taxon>Erythrobacteraceae</taxon>
        <taxon>Qipengyuania</taxon>
    </lineage>
</organism>
<proteinExistence type="predicted"/>
<evidence type="ECO:0000313" key="4">
    <source>
        <dbReference type="Proteomes" id="UP000290057"/>
    </source>
</evidence>
<dbReference type="Pfam" id="PF01266">
    <property type="entry name" value="DAO"/>
    <property type="match status" value="1"/>
</dbReference>
<dbReference type="PANTHER" id="PTHR13847">
    <property type="entry name" value="SARCOSINE DEHYDROGENASE-RELATED"/>
    <property type="match status" value="1"/>
</dbReference>
<gene>
    <name evidence="3" type="ORF">EKJ_21610</name>
</gene>
<evidence type="ECO:0000313" key="3">
    <source>
        <dbReference type="EMBL" id="BBI21314.1"/>
    </source>
</evidence>
<feature type="domain" description="FAD dependent oxidoreductase" evidence="2">
    <location>
        <begin position="5"/>
        <end position="338"/>
    </location>
</feature>
<protein>
    <submittedName>
        <fullName evidence="3">Glycerol-3-phosphate dehydrogenase</fullName>
    </submittedName>
</protein>
<reference evidence="3 4" key="1">
    <citation type="submission" date="2019-01" db="EMBL/GenBank/DDBJ databases">
        <title>Complete genome sequence of Erythrobacter flavus KJ5.</title>
        <authorList>
            <person name="Kanesaki Y."/>
            <person name="Brotosudarmo T."/>
            <person name="Moriuchi R."/>
            <person name="Awai K."/>
        </authorList>
    </citation>
    <scope>NUCLEOTIDE SEQUENCE [LARGE SCALE GENOMIC DNA]</scope>
    <source>
        <strain evidence="3 4">KJ5</strain>
    </source>
</reference>
<dbReference type="SUPFAM" id="SSF51905">
    <property type="entry name" value="FAD/NAD(P)-binding domain"/>
    <property type="match status" value="1"/>
</dbReference>
<dbReference type="GO" id="GO:0016491">
    <property type="term" value="F:oxidoreductase activity"/>
    <property type="evidence" value="ECO:0007669"/>
    <property type="project" value="UniProtKB-KW"/>
</dbReference>
<keyword evidence="4" id="KW-1185">Reference proteome</keyword>
<evidence type="ECO:0000256" key="1">
    <source>
        <dbReference type="ARBA" id="ARBA00023002"/>
    </source>
</evidence>
<dbReference type="GO" id="GO:0005737">
    <property type="term" value="C:cytoplasm"/>
    <property type="evidence" value="ECO:0007669"/>
    <property type="project" value="TreeGrafter"/>
</dbReference>
<dbReference type="RefSeq" id="WP_130586844.1">
    <property type="nucleotide sequence ID" value="NZ_AP019389.1"/>
</dbReference>
<dbReference type="AlphaFoldDB" id="A0A3T1CJY6"/>
<evidence type="ECO:0000259" key="2">
    <source>
        <dbReference type="Pfam" id="PF01266"/>
    </source>
</evidence>
<dbReference type="Proteomes" id="UP000290057">
    <property type="component" value="Chromosome"/>
</dbReference>
<sequence length="369" mass="39085">MKQVDFLVVGAGIAGLSAAARLARHGSTLVVEAEAAPGVHSSGRSAAFAHFDMDAWLVRALTAASLPLFAEPGATPHPALFIALAGQEAALDRLETNYREWEPRVERLTPAEARAFTPVLREGDGGITGALLDRNARKLDAHAMLETHRKTLLSEGGELANGAPVGRLAREGERWTVDTPGASYSARVVVNAAGAWADPLAVLGGLEPLGITPLRRTVITFDTEHAVREWPFTKTVGPGFYLEPEGDGRLLASPMDEGASAPCDAQPEEEDIALAAWNVEQATTLEIRRLASKWAGLRSFAPDRLPVAGFEPNAPGFFWLAGQGGFGLQTSPAMALAVEALATDGPWPEELRSVGVTPAMLAVERLRAA</sequence>
<dbReference type="Gene3D" id="3.50.50.60">
    <property type="entry name" value="FAD/NAD(P)-binding domain"/>
    <property type="match status" value="1"/>
</dbReference>
<dbReference type="Gene3D" id="3.30.9.10">
    <property type="entry name" value="D-Amino Acid Oxidase, subunit A, domain 2"/>
    <property type="match status" value="1"/>
</dbReference>
<dbReference type="InterPro" id="IPR006076">
    <property type="entry name" value="FAD-dep_OxRdtase"/>
</dbReference>
<name>A0A3T1CJY6_9SPHN</name>
<keyword evidence="1" id="KW-0560">Oxidoreductase</keyword>
<dbReference type="InterPro" id="IPR036188">
    <property type="entry name" value="FAD/NAD-bd_sf"/>
</dbReference>
<dbReference type="EMBL" id="AP019389">
    <property type="protein sequence ID" value="BBI21314.1"/>
    <property type="molecule type" value="Genomic_DNA"/>
</dbReference>
<accession>A0A3T1CJY6</accession>